<evidence type="ECO:0000313" key="1">
    <source>
        <dbReference type="EMBL" id="POR39474.1"/>
    </source>
</evidence>
<gene>
    <name evidence="1" type="ORF">TPAR_00321</name>
</gene>
<comment type="caution">
    <text evidence="1">The sequence shown here is derived from an EMBL/GenBank/DDBJ whole genome shotgun (WGS) entry which is preliminary data.</text>
</comment>
<dbReference type="EMBL" id="PKSG01000035">
    <property type="protein sequence ID" value="POR39474.1"/>
    <property type="molecule type" value="Genomic_DNA"/>
</dbReference>
<dbReference type="AlphaFoldDB" id="A0A2S4LAI8"/>
<dbReference type="OrthoDB" id="5979581at2759"/>
<evidence type="ECO:0000313" key="2">
    <source>
        <dbReference type="Proteomes" id="UP000237481"/>
    </source>
</evidence>
<reference evidence="1 2" key="1">
    <citation type="submission" date="2018-01" db="EMBL/GenBank/DDBJ databases">
        <title>Harnessing the power of phylogenomics to disentangle the directionality and signatures of interkingdom host jumping in the parasitic fungal genus Tolypocladium.</title>
        <authorList>
            <person name="Quandt C.A."/>
            <person name="Patterson W."/>
            <person name="Spatafora J.W."/>
        </authorList>
    </citation>
    <scope>NUCLEOTIDE SEQUENCE [LARGE SCALE GENOMIC DNA]</scope>
    <source>
        <strain evidence="1 2">NRBC 100945</strain>
    </source>
</reference>
<accession>A0A2S4LAI8</accession>
<sequence length="113" mass="11750">MTGLGHGPTVLRSAKVSVSLCTSFGLEAHSRCCSPVLPLAAHQVALFSGRDCQQTVAIDLDTAQTDVEASTYMSELVMDQAGRRRGALVPVVLESACGPPGRPEPQAAGDMVV</sequence>
<keyword evidence="2" id="KW-1185">Reference proteome</keyword>
<proteinExistence type="predicted"/>
<organism evidence="1 2">
    <name type="scientific">Tolypocladium paradoxum</name>
    <dbReference type="NCBI Taxonomy" id="94208"/>
    <lineage>
        <taxon>Eukaryota</taxon>
        <taxon>Fungi</taxon>
        <taxon>Dikarya</taxon>
        <taxon>Ascomycota</taxon>
        <taxon>Pezizomycotina</taxon>
        <taxon>Sordariomycetes</taxon>
        <taxon>Hypocreomycetidae</taxon>
        <taxon>Hypocreales</taxon>
        <taxon>Ophiocordycipitaceae</taxon>
        <taxon>Tolypocladium</taxon>
    </lineage>
</organism>
<name>A0A2S4LAI8_9HYPO</name>
<dbReference type="Proteomes" id="UP000237481">
    <property type="component" value="Unassembled WGS sequence"/>
</dbReference>
<protein>
    <submittedName>
        <fullName evidence="1">Uncharacterized protein</fullName>
    </submittedName>
</protein>